<dbReference type="AlphaFoldDB" id="A0AAV8P1Q4"/>
<evidence type="ECO:0000256" key="5">
    <source>
        <dbReference type="ARBA" id="ARBA00023242"/>
    </source>
</evidence>
<dbReference type="PANTHER" id="PTHR37701:SF17">
    <property type="entry name" value="METHYL BINDING DOMAIN117"/>
    <property type="match status" value="1"/>
</dbReference>
<feature type="region of interest" description="Disordered" evidence="7">
    <location>
        <begin position="61"/>
        <end position="118"/>
    </location>
</feature>
<evidence type="ECO:0000256" key="3">
    <source>
        <dbReference type="ARBA" id="ARBA00023125"/>
    </source>
</evidence>
<dbReference type="InterPro" id="IPR001739">
    <property type="entry name" value="Methyl_CpG_DNA-bd"/>
</dbReference>
<dbReference type="PROSITE" id="PS50157">
    <property type="entry name" value="ZINC_FINGER_C2H2_2"/>
    <property type="match status" value="1"/>
</dbReference>
<dbReference type="Proteomes" id="UP001222027">
    <property type="component" value="Unassembled WGS sequence"/>
</dbReference>
<keyword evidence="6" id="KW-0862">Zinc</keyword>
<keyword evidence="2" id="KW-0805">Transcription regulation</keyword>
<dbReference type="SUPFAM" id="SSF54171">
    <property type="entry name" value="DNA-binding domain"/>
    <property type="match status" value="1"/>
</dbReference>
<dbReference type="InterPro" id="IPR013087">
    <property type="entry name" value="Znf_C2H2_type"/>
</dbReference>
<keyword evidence="11" id="KW-1185">Reference proteome</keyword>
<dbReference type="GO" id="GO:0003677">
    <property type="term" value="F:DNA binding"/>
    <property type="evidence" value="ECO:0007669"/>
    <property type="project" value="UniProtKB-KW"/>
</dbReference>
<accession>A0AAV8P1Q4</accession>
<reference evidence="10 11" key="1">
    <citation type="submission" date="2022-12" db="EMBL/GenBank/DDBJ databases">
        <title>Chromosome-scale assembly of the Ensete ventricosum genome.</title>
        <authorList>
            <person name="Dussert Y."/>
            <person name="Stocks J."/>
            <person name="Wendawek A."/>
            <person name="Woldeyes F."/>
            <person name="Nichols R.A."/>
            <person name="Borrell J.S."/>
        </authorList>
    </citation>
    <scope>NUCLEOTIDE SEQUENCE [LARGE SCALE GENOMIC DNA]</scope>
    <source>
        <strain evidence="11">cv. Maze</strain>
        <tissue evidence="10">Seeds</tissue>
    </source>
</reference>
<proteinExistence type="predicted"/>
<gene>
    <name evidence="10" type="ORF">OPV22_034337</name>
</gene>
<dbReference type="EMBL" id="JAQQAF010000009">
    <property type="protein sequence ID" value="KAJ8461411.1"/>
    <property type="molecule type" value="Genomic_DNA"/>
</dbReference>
<feature type="compositionally biased region" description="Low complexity" evidence="7">
    <location>
        <begin position="90"/>
        <end position="105"/>
    </location>
</feature>
<dbReference type="PANTHER" id="PTHR37701">
    <property type="entry name" value="METHYL-CPG-BINDING DOMAIN-CONTAINING PROTEIN 8"/>
    <property type="match status" value="1"/>
</dbReference>
<organism evidence="10 11">
    <name type="scientific">Ensete ventricosum</name>
    <name type="common">Abyssinian banana</name>
    <name type="synonym">Musa ensete</name>
    <dbReference type="NCBI Taxonomy" id="4639"/>
    <lineage>
        <taxon>Eukaryota</taxon>
        <taxon>Viridiplantae</taxon>
        <taxon>Streptophyta</taxon>
        <taxon>Embryophyta</taxon>
        <taxon>Tracheophyta</taxon>
        <taxon>Spermatophyta</taxon>
        <taxon>Magnoliopsida</taxon>
        <taxon>Liliopsida</taxon>
        <taxon>Zingiberales</taxon>
        <taxon>Musaceae</taxon>
        <taxon>Ensete</taxon>
    </lineage>
</organism>
<evidence type="ECO:0008006" key="12">
    <source>
        <dbReference type="Google" id="ProtNLM"/>
    </source>
</evidence>
<keyword evidence="6" id="KW-0479">Metal-binding</keyword>
<evidence type="ECO:0000313" key="11">
    <source>
        <dbReference type="Proteomes" id="UP001222027"/>
    </source>
</evidence>
<comment type="caution">
    <text evidence="10">The sequence shown here is derived from an EMBL/GenBank/DDBJ whole genome shotgun (WGS) entry which is preliminary data.</text>
</comment>
<dbReference type="GO" id="GO:0005634">
    <property type="term" value="C:nucleus"/>
    <property type="evidence" value="ECO:0007669"/>
    <property type="project" value="UniProtKB-SubCell"/>
</dbReference>
<dbReference type="InterPro" id="IPR016177">
    <property type="entry name" value="DNA-bd_dom_sf"/>
</dbReference>
<dbReference type="GO" id="GO:0008270">
    <property type="term" value="F:zinc ion binding"/>
    <property type="evidence" value="ECO:0007669"/>
    <property type="project" value="UniProtKB-KW"/>
</dbReference>
<evidence type="ECO:0000256" key="1">
    <source>
        <dbReference type="ARBA" id="ARBA00004123"/>
    </source>
</evidence>
<evidence type="ECO:0000259" key="9">
    <source>
        <dbReference type="PROSITE" id="PS50982"/>
    </source>
</evidence>
<dbReference type="PROSITE" id="PS50982">
    <property type="entry name" value="MBD"/>
    <property type="match status" value="1"/>
</dbReference>
<dbReference type="PROSITE" id="PS00028">
    <property type="entry name" value="ZINC_FINGER_C2H2_1"/>
    <property type="match status" value="1"/>
</dbReference>
<feature type="domain" description="C2H2-type" evidence="8">
    <location>
        <begin position="395"/>
        <end position="417"/>
    </location>
</feature>
<evidence type="ECO:0000256" key="7">
    <source>
        <dbReference type="SAM" id="MobiDB-lite"/>
    </source>
</evidence>
<keyword evidence="4" id="KW-0804">Transcription</keyword>
<keyword evidence="3" id="KW-0238">DNA-binding</keyword>
<keyword evidence="6" id="KW-0863">Zinc-finger</keyword>
<sequence length="973" mass="106283">MAAPASEVIPVVDLRLLSQVEINSLSLSCPNAFDLRRCDDVVVPKIDRSVFNESAGSRKQTYSRLRLAPHKPDPAAPSTVASRRPRGLFSPSPSSSSAAVPIDSSLPQASNANDDDPGRRENLQIVFYLRQLFAREDNASRTLNVSYSTPAQGNPNQTNGNGLQEPGSAQLALVVVEDGDREVLNRNGRTVDLIALGQKVDPFSEELRRRTVGLTTEEHLLSFMSGLDGHWASRRRRRRIVDASGFGDHLPRGWKLLLGLKRKEGDVWVYCRRYISPCGKHFVSCKEVSSYILTLLGDPNALLRAPFENNVSTPRIEKLNTDYAAGPSVQDNYANDIPSCSTVASFSPSRADCEKQIVLYNAENQQQLASQQRSAKRRKVGKLIDQCVMVKDGNFECQFCHKMFTERHRYDGHVGVHVRCQGLTSEALPDEIGSRELYNPAPLAAVPCELSLAEKKEENSTLKYVAELHLASTSLQHSRENHKIDHDCMGTLTAKIPFPSKIVDAPVNHCSVDHCNPKETAHASNIADERFSSCTSSVDAVVLPVVSVTHVKIAQETSTTSADDQVDNCFHKPTETTEASNVKNMKVSAAKKGEATGFKNTEARNFNNVDTRNSKNIGPKSVQVDYHGTNGYNSEIVPNTAKYVHCSPCLDMTSIAPLDMTNTPCGMGTEVEEIFPKSMSIECTISDCNVTGYEPDEIVEANNSLSIHANDSIKSISTAFINMDNVVLENSNELDGSSCAAISEIENNDIEQKLDPENHLIDLSGNNSSYVIGIGVDDTFTSNMEENVLVKMDKSSRKMDLASSGSFCSEDIVAESILSMQLNANCINLPYVGGHTGGAERNRDCMFDIDMNESMLGKMNVPGVELHRCFNGSSVGDEGVVTCDAAQDTKGNSLEVDVNLGSPWLPSSDIPIVGMIPDQQYKDNATAVGQKDKLSGFDQLTLDAVESSEFVRLNGQDSISLREPTIGLKNSAM</sequence>
<keyword evidence="5" id="KW-0539">Nucleus</keyword>
<feature type="domain" description="MBD" evidence="9">
    <location>
        <begin position="240"/>
        <end position="314"/>
    </location>
</feature>
<dbReference type="InterPro" id="IPR037472">
    <property type="entry name" value="MBD8"/>
</dbReference>
<protein>
    <recommendedName>
        <fullName evidence="12">MBD domain-containing protein</fullName>
    </recommendedName>
</protein>
<evidence type="ECO:0000313" key="10">
    <source>
        <dbReference type="EMBL" id="KAJ8461411.1"/>
    </source>
</evidence>
<evidence type="ECO:0000256" key="2">
    <source>
        <dbReference type="ARBA" id="ARBA00023015"/>
    </source>
</evidence>
<name>A0AAV8P1Q4_ENSVE</name>
<evidence type="ECO:0000256" key="4">
    <source>
        <dbReference type="ARBA" id="ARBA00023163"/>
    </source>
</evidence>
<evidence type="ECO:0000256" key="6">
    <source>
        <dbReference type="PROSITE-ProRule" id="PRU00042"/>
    </source>
</evidence>
<evidence type="ECO:0000259" key="8">
    <source>
        <dbReference type="PROSITE" id="PS50157"/>
    </source>
</evidence>
<comment type="subcellular location">
    <subcellularLocation>
        <location evidence="1">Nucleus</location>
    </subcellularLocation>
</comment>